<dbReference type="InterPro" id="IPR006015">
    <property type="entry name" value="Universal_stress_UspA"/>
</dbReference>
<dbReference type="RefSeq" id="WP_188877148.1">
    <property type="nucleotide sequence ID" value="NZ_BMOQ01000002.1"/>
</dbReference>
<dbReference type="AlphaFoldDB" id="A0A830G8Y5"/>
<accession>A0A830G8Y5</accession>
<dbReference type="PANTHER" id="PTHR46268">
    <property type="entry name" value="STRESS RESPONSE PROTEIN NHAX"/>
    <property type="match status" value="1"/>
</dbReference>
<dbReference type="EMBL" id="BMOQ01000002">
    <property type="protein sequence ID" value="GGN09989.1"/>
    <property type="molecule type" value="Genomic_DNA"/>
</dbReference>
<name>A0A830G8Y5_9EURY</name>
<organism evidence="3 4">
    <name type="scientific">Halarchaeum nitratireducens</name>
    <dbReference type="NCBI Taxonomy" id="489913"/>
    <lineage>
        <taxon>Archaea</taxon>
        <taxon>Methanobacteriati</taxon>
        <taxon>Methanobacteriota</taxon>
        <taxon>Stenosarchaea group</taxon>
        <taxon>Halobacteria</taxon>
        <taxon>Halobacteriales</taxon>
        <taxon>Halobacteriaceae</taxon>
    </lineage>
</organism>
<dbReference type="PROSITE" id="PS50880">
    <property type="entry name" value="TOPRIM"/>
    <property type="match status" value="1"/>
</dbReference>
<dbReference type="InterPro" id="IPR006171">
    <property type="entry name" value="TOPRIM_dom"/>
</dbReference>
<feature type="domain" description="Toprim" evidence="2">
    <location>
        <begin position="1"/>
        <end position="43"/>
    </location>
</feature>
<evidence type="ECO:0000313" key="4">
    <source>
        <dbReference type="Proteomes" id="UP000608850"/>
    </source>
</evidence>
<sequence>MYDTILLATDGTVASENAASHAIELAQAHDADLRVVYVVDESVYTAYSGDEYVDGAEGPEHGLEETGEAAIDAVRREAEAAGVDVTGELRHGDPAETVVAHADEVDADLLVLGTRQRPEEYRALLGSVTDRVLRLATRPVIVVKTEAEAEAGA</sequence>
<dbReference type="SUPFAM" id="SSF52402">
    <property type="entry name" value="Adenine nucleotide alpha hydrolases-like"/>
    <property type="match status" value="1"/>
</dbReference>
<dbReference type="OrthoDB" id="105697at2157"/>
<proteinExistence type="inferred from homology"/>
<keyword evidence="4" id="KW-1185">Reference proteome</keyword>
<reference evidence="3 4" key="1">
    <citation type="journal article" date="2019" name="Int. J. Syst. Evol. Microbiol.">
        <title>The Global Catalogue of Microorganisms (GCM) 10K type strain sequencing project: providing services to taxonomists for standard genome sequencing and annotation.</title>
        <authorList>
            <consortium name="The Broad Institute Genomics Platform"/>
            <consortium name="The Broad Institute Genome Sequencing Center for Infectious Disease"/>
            <person name="Wu L."/>
            <person name="Ma J."/>
        </authorList>
    </citation>
    <scope>NUCLEOTIDE SEQUENCE [LARGE SCALE GENOMIC DNA]</scope>
    <source>
        <strain evidence="3 4">JCM 16331</strain>
    </source>
</reference>
<dbReference type="PANTHER" id="PTHR46268:SF6">
    <property type="entry name" value="UNIVERSAL STRESS PROTEIN UP12"/>
    <property type="match status" value="1"/>
</dbReference>
<evidence type="ECO:0000256" key="1">
    <source>
        <dbReference type="ARBA" id="ARBA00008791"/>
    </source>
</evidence>
<dbReference type="PRINTS" id="PR01438">
    <property type="entry name" value="UNVRSLSTRESS"/>
</dbReference>
<comment type="similarity">
    <text evidence="1">Belongs to the universal stress protein A family.</text>
</comment>
<dbReference type="CDD" id="cd00293">
    <property type="entry name" value="USP-like"/>
    <property type="match status" value="1"/>
</dbReference>
<protein>
    <submittedName>
        <fullName evidence="3">Universal stress protein UspA</fullName>
    </submittedName>
</protein>
<gene>
    <name evidence="3" type="ORF">GCM10009021_07100</name>
</gene>
<dbReference type="Pfam" id="PF00582">
    <property type="entry name" value="Usp"/>
    <property type="match status" value="1"/>
</dbReference>
<dbReference type="InterPro" id="IPR014729">
    <property type="entry name" value="Rossmann-like_a/b/a_fold"/>
</dbReference>
<comment type="caution">
    <text evidence="3">The sequence shown here is derived from an EMBL/GenBank/DDBJ whole genome shotgun (WGS) entry which is preliminary data.</text>
</comment>
<dbReference type="InterPro" id="IPR006016">
    <property type="entry name" value="UspA"/>
</dbReference>
<dbReference type="Gene3D" id="3.40.50.620">
    <property type="entry name" value="HUPs"/>
    <property type="match status" value="1"/>
</dbReference>
<evidence type="ECO:0000259" key="2">
    <source>
        <dbReference type="PROSITE" id="PS50880"/>
    </source>
</evidence>
<evidence type="ECO:0000313" key="3">
    <source>
        <dbReference type="EMBL" id="GGN09989.1"/>
    </source>
</evidence>
<dbReference type="Proteomes" id="UP000608850">
    <property type="component" value="Unassembled WGS sequence"/>
</dbReference>